<proteinExistence type="predicted"/>
<sequence>MNSLFALFFKDVDNCLSFIITVRFIVVEWKYGDSTDYFSHSQHHSRVDVQLTAQFSANFK</sequence>
<evidence type="ECO:0000313" key="2">
    <source>
        <dbReference type="Proteomes" id="UP000199134"/>
    </source>
</evidence>
<comment type="caution">
    <text evidence="1">The sequence shown here is derived from an EMBL/GenBank/DDBJ whole genome shotgun (WGS) entry which is preliminary data.</text>
</comment>
<gene>
    <name evidence="1" type="ORF">SAMN04487900_106128</name>
</gene>
<accession>A0A1H0FVP5</accession>
<evidence type="ECO:0000313" key="1">
    <source>
        <dbReference type="EMBL" id="SDN98664.1"/>
    </source>
</evidence>
<protein>
    <submittedName>
        <fullName evidence="1">Uncharacterized protein</fullName>
    </submittedName>
</protein>
<dbReference type="Proteomes" id="UP000199134">
    <property type="component" value="Unassembled WGS sequence"/>
</dbReference>
<reference evidence="2" key="1">
    <citation type="submission" date="2016-10" db="EMBL/GenBank/DDBJ databases">
        <authorList>
            <person name="de Groot N.N."/>
        </authorList>
    </citation>
    <scope>NUCLEOTIDE SEQUENCE [LARGE SCALE GENOMIC DNA]</scope>
    <source>
        <strain evidence="2">BP1-145</strain>
    </source>
</reference>
<dbReference type="AlphaFoldDB" id="A0A1H0FVP5"/>
<dbReference type="EMBL" id="FNIW01000006">
    <property type="protein sequence ID" value="SDN98664.1"/>
    <property type="molecule type" value="Genomic_DNA"/>
</dbReference>
<name>A0A1H0FVP5_9BACT</name>
<organism evidence="1 2">
    <name type="scientific">Prevotella communis</name>
    <dbReference type="NCBI Taxonomy" id="2913614"/>
    <lineage>
        <taxon>Bacteria</taxon>
        <taxon>Pseudomonadati</taxon>
        <taxon>Bacteroidota</taxon>
        <taxon>Bacteroidia</taxon>
        <taxon>Bacteroidales</taxon>
        <taxon>Prevotellaceae</taxon>
        <taxon>Prevotella</taxon>
    </lineage>
</organism>